<dbReference type="Proteomes" id="UP000794436">
    <property type="component" value="Unassembled WGS sequence"/>
</dbReference>
<proteinExistence type="predicted"/>
<protein>
    <recommendedName>
        <fullName evidence="4">DUF1772-domain-containing protein</fullName>
    </recommendedName>
</protein>
<dbReference type="InterPro" id="IPR013901">
    <property type="entry name" value="Anthrone_oxy"/>
</dbReference>
<keyword evidence="3" id="KW-1185">Reference proteome</keyword>
<dbReference type="Pfam" id="PF08592">
    <property type="entry name" value="Anthrone_oxy"/>
    <property type="match status" value="1"/>
</dbReference>
<organism evidence="2 3">
    <name type="scientific">Pythium oligandrum</name>
    <name type="common">Mycoparasitic fungus</name>
    <dbReference type="NCBI Taxonomy" id="41045"/>
    <lineage>
        <taxon>Eukaryota</taxon>
        <taxon>Sar</taxon>
        <taxon>Stramenopiles</taxon>
        <taxon>Oomycota</taxon>
        <taxon>Peronosporomycetes</taxon>
        <taxon>Pythiales</taxon>
        <taxon>Pythiaceae</taxon>
        <taxon>Pythium</taxon>
    </lineage>
</organism>
<reference evidence="2" key="1">
    <citation type="submission" date="2019-03" db="EMBL/GenBank/DDBJ databases">
        <title>Long read genome sequence of the mycoparasitic Pythium oligandrum ATCC 38472 isolated from sugarbeet rhizosphere.</title>
        <authorList>
            <person name="Gaulin E."/>
        </authorList>
    </citation>
    <scope>NUCLEOTIDE SEQUENCE</scope>
    <source>
        <strain evidence="2">ATCC 38472_TT</strain>
    </source>
</reference>
<evidence type="ECO:0008006" key="4">
    <source>
        <dbReference type="Google" id="ProtNLM"/>
    </source>
</evidence>
<comment type="caution">
    <text evidence="2">The sequence shown here is derived from an EMBL/GenBank/DDBJ whole genome shotgun (WGS) entry which is preliminary data.</text>
</comment>
<dbReference type="PANTHER" id="PTHR36535">
    <property type="entry name" value="YALI0E30327P"/>
    <property type="match status" value="1"/>
</dbReference>
<dbReference type="EMBL" id="SPLM01000145">
    <property type="protein sequence ID" value="TMW56777.1"/>
    <property type="molecule type" value="Genomic_DNA"/>
</dbReference>
<evidence type="ECO:0000313" key="2">
    <source>
        <dbReference type="EMBL" id="TMW56777.1"/>
    </source>
</evidence>
<feature type="transmembrane region" description="Helical" evidence="1">
    <location>
        <begin position="87"/>
        <end position="104"/>
    </location>
</feature>
<name>A0A8K1FEL6_PYTOL</name>
<keyword evidence="1" id="KW-0472">Membrane</keyword>
<accession>A0A8K1FEL6</accession>
<evidence type="ECO:0000256" key="1">
    <source>
        <dbReference type="SAM" id="Phobius"/>
    </source>
</evidence>
<keyword evidence="1" id="KW-1133">Transmembrane helix</keyword>
<gene>
    <name evidence="2" type="ORF">Poli38472_006787</name>
</gene>
<sequence>MVTTEALLEIAAAATSGLFVGGALYTSVVQQPAFLECATTNEFRAPYFSRAYAHAARLQSRLSIVSSVSAIAAGILLRESDSTNSKLWLASGSLMLTIIPYTIVRMLKLNFQLIDTANCIKQGDKWMEENFRRWGQLHHVRTGISMVAFTGMLVALSDSFPVEKTIVVT</sequence>
<dbReference type="PANTHER" id="PTHR36535:SF1">
    <property type="entry name" value="DUF1772 DOMAIN-CONTAINING PROTEIN"/>
    <property type="match status" value="1"/>
</dbReference>
<feature type="transmembrane region" description="Helical" evidence="1">
    <location>
        <begin position="6"/>
        <end position="25"/>
    </location>
</feature>
<dbReference type="OrthoDB" id="5954308at2759"/>
<evidence type="ECO:0000313" key="3">
    <source>
        <dbReference type="Proteomes" id="UP000794436"/>
    </source>
</evidence>
<keyword evidence="1" id="KW-0812">Transmembrane</keyword>
<dbReference type="AlphaFoldDB" id="A0A8K1FEL6"/>